<dbReference type="AlphaFoldDB" id="A0AAV7MT52"/>
<keyword evidence="2" id="KW-1185">Reference proteome</keyword>
<dbReference type="EMBL" id="JANPWB010000013">
    <property type="protein sequence ID" value="KAJ1106868.1"/>
    <property type="molecule type" value="Genomic_DNA"/>
</dbReference>
<proteinExistence type="predicted"/>
<evidence type="ECO:0000313" key="2">
    <source>
        <dbReference type="Proteomes" id="UP001066276"/>
    </source>
</evidence>
<comment type="caution">
    <text evidence="1">The sequence shown here is derived from an EMBL/GenBank/DDBJ whole genome shotgun (WGS) entry which is preliminary data.</text>
</comment>
<gene>
    <name evidence="1" type="ORF">NDU88_004266</name>
</gene>
<name>A0AAV7MT52_PLEWA</name>
<accession>A0AAV7MT52</accession>
<protein>
    <submittedName>
        <fullName evidence="1">Uncharacterized protein</fullName>
    </submittedName>
</protein>
<sequence length="90" mass="10108">MPKTHTCVKHFVCNAVSAGRKQVNNPGPHVVKHWPTVREADEQKCEILHNTGPSVRLLCARDALEKHSVEDADQQKNPTRPCCVPFSQRV</sequence>
<organism evidence="1 2">
    <name type="scientific">Pleurodeles waltl</name>
    <name type="common">Iberian ribbed newt</name>
    <dbReference type="NCBI Taxonomy" id="8319"/>
    <lineage>
        <taxon>Eukaryota</taxon>
        <taxon>Metazoa</taxon>
        <taxon>Chordata</taxon>
        <taxon>Craniata</taxon>
        <taxon>Vertebrata</taxon>
        <taxon>Euteleostomi</taxon>
        <taxon>Amphibia</taxon>
        <taxon>Batrachia</taxon>
        <taxon>Caudata</taxon>
        <taxon>Salamandroidea</taxon>
        <taxon>Salamandridae</taxon>
        <taxon>Pleurodelinae</taxon>
        <taxon>Pleurodeles</taxon>
    </lineage>
</organism>
<dbReference type="Proteomes" id="UP001066276">
    <property type="component" value="Chromosome 9"/>
</dbReference>
<reference evidence="1" key="1">
    <citation type="journal article" date="2022" name="bioRxiv">
        <title>Sequencing and chromosome-scale assembly of the giantPleurodeles waltlgenome.</title>
        <authorList>
            <person name="Brown T."/>
            <person name="Elewa A."/>
            <person name="Iarovenko S."/>
            <person name="Subramanian E."/>
            <person name="Araus A.J."/>
            <person name="Petzold A."/>
            <person name="Susuki M."/>
            <person name="Suzuki K.-i.T."/>
            <person name="Hayashi T."/>
            <person name="Toyoda A."/>
            <person name="Oliveira C."/>
            <person name="Osipova E."/>
            <person name="Leigh N.D."/>
            <person name="Simon A."/>
            <person name="Yun M.H."/>
        </authorList>
    </citation>
    <scope>NUCLEOTIDE SEQUENCE</scope>
    <source>
        <strain evidence="1">20211129_DDA</strain>
        <tissue evidence="1">Liver</tissue>
    </source>
</reference>
<evidence type="ECO:0000313" key="1">
    <source>
        <dbReference type="EMBL" id="KAJ1106868.1"/>
    </source>
</evidence>